<comment type="similarity">
    <text evidence="2">Belongs to the SusD family.</text>
</comment>
<evidence type="ECO:0000256" key="2">
    <source>
        <dbReference type="ARBA" id="ARBA00006275"/>
    </source>
</evidence>
<evidence type="ECO:0000256" key="3">
    <source>
        <dbReference type="ARBA" id="ARBA00022729"/>
    </source>
</evidence>
<sequence>MDMKSIAYHKRLLVWVLLIWMTACTSDILNTNPLNEFSEKDVWKDPALVELIINRIYNEFDFVFTEGMKSGLVDESNQTFAGLNFNFIELSPDYLPNRGNSFRSWAQYYKTIRDCNLFFEHADQIEWPDGTADGKTLRERMTGEVTFQRAFLYTYLVNYFGGVPLITKVYGLNDDFLVPRNTYAECIDFIVSECDKAAALLPEVQSGENDGRATKGAALALKARVLLFAASDLYNTPVFSSYPNPELIGYTDGNREARWQAAKDAAKAVIDLQQYELYKADPESPEAVSQNIIELFTLKKTTEDIFVKYINELADARGFGRFSTPNGYGGTSTISLLGELVDSYEMADGTKFSWNNPVHAKEPYKNREPRFYANVLYEGAVFKPRPADASVIDPIGVIQAGVWHRWDAASGAVTEQWGLDTRRGPFAPHNGSYTGIYSRKMVDASVNQQFDPQTVPWRYFRYAEVLLNYAEACIELGEEEEARTYINLIRKRAGLPGITESGEALLARYRNERRIELSLEDHRFYDVRRWVIGPEAYHPVHGVKIVYELLANRETATAPTITPVVIENREWVKRTYFFPIPRSEMNKNKLLIQNPDYQ</sequence>
<evidence type="ECO:0000259" key="6">
    <source>
        <dbReference type="Pfam" id="PF07980"/>
    </source>
</evidence>
<dbReference type="EMBL" id="FOQO01000005">
    <property type="protein sequence ID" value="SFI66856.1"/>
    <property type="molecule type" value="Genomic_DNA"/>
</dbReference>
<comment type="subcellular location">
    <subcellularLocation>
        <location evidence="1">Cell outer membrane</location>
    </subcellularLocation>
</comment>
<feature type="domain" description="RagB/SusD" evidence="6">
    <location>
        <begin position="325"/>
        <end position="597"/>
    </location>
</feature>
<dbReference type="InterPro" id="IPR011990">
    <property type="entry name" value="TPR-like_helical_dom_sf"/>
</dbReference>
<dbReference type="PROSITE" id="PS51257">
    <property type="entry name" value="PROKAR_LIPOPROTEIN"/>
    <property type="match status" value="1"/>
</dbReference>
<keyword evidence="9" id="KW-1185">Reference proteome</keyword>
<dbReference type="CDD" id="cd08977">
    <property type="entry name" value="SusD"/>
    <property type="match status" value="1"/>
</dbReference>
<dbReference type="GO" id="GO:0009279">
    <property type="term" value="C:cell outer membrane"/>
    <property type="evidence" value="ECO:0007669"/>
    <property type="project" value="UniProtKB-SubCell"/>
</dbReference>
<protein>
    <submittedName>
        <fullName evidence="8">Starch-binding associating with outer membrane</fullName>
    </submittedName>
</protein>
<evidence type="ECO:0000259" key="7">
    <source>
        <dbReference type="Pfam" id="PF14322"/>
    </source>
</evidence>
<dbReference type="InterPro" id="IPR033985">
    <property type="entry name" value="SusD-like_N"/>
</dbReference>
<feature type="domain" description="SusD-like N-terminal" evidence="7">
    <location>
        <begin position="98"/>
        <end position="227"/>
    </location>
</feature>
<dbReference type="Pfam" id="PF07980">
    <property type="entry name" value="SusD_RagB"/>
    <property type="match status" value="1"/>
</dbReference>
<dbReference type="Proteomes" id="UP000198670">
    <property type="component" value="Unassembled WGS sequence"/>
</dbReference>
<dbReference type="Pfam" id="PF14322">
    <property type="entry name" value="SusD-like_3"/>
    <property type="match status" value="1"/>
</dbReference>
<dbReference type="SUPFAM" id="SSF48452">
    <property type="entry name" value="TPR-like"/>
    <property type="match status" value="1"/>
</dbReference>
<evidence type="ECO:0000256" key="5">
    <source>
        <dbReference type="ARBA" id="ARBA00023237"/>
    </source>
</evidence>
<dbReference type="Gene3D" id="1.25.40.390">
    <property type="match status" value="1"/>
</dbReference>
<accession>A0A1I3K356</accession>
<evidence type="ECO:0000313" key="9">
    <source>
        <dbReference type="Proteomes" id="UP000198670"/>
    </source>
</evidence>
<dbReference type="AlphaFoldDB" id="A0A1I3K356"/>
<dbReference type="InterPro" id="IPR012944">
    <property type="entry name" value="SusD_RagB_dom"/>
</dbReference>
<evidence type="ECO:0000313" key="8">
    <source>
        <dbReference type="EMBL" id="SFI66856.1"/>
    </source>
</evidence>
<evidence type="ECO:0000256" key="4">
    <source>
        <dbReference type="ARBA" id="ARBA00023136"/>
    </source>
</evidence>
<reference evidence="8 9" key="1">
    <citation type="submission" date="2016-10" db="EMBL/GenBank/DDBJ databases">
        <authorList>
            <person name="de Groot N.N."/>
        </authorList>
    </citation>
    <scope>NUCLEOTIDE SEQUENCE [LARGE SCALE GENOMIC DNA]</scope>
    <source>
        <strain evidence="8 9">RK1</strain>
    </source>
</reference>
<name>A0A1I3K356_9SPHI</name>
<proteinExistence type="inferred from homology"/>
<organism evidence="8 9">
    <name type="scientific">Parapedobacter indicus</name>
    <dbReference type="NCBI Taxonomy" id="1477437"/>
    <lineage>
        <taxon>Bacteria</taxon>
        <taxon>Pseudomonadati</taxon>
        <taxon>Bacteroidota</taxon>
        <taxon>Sphingobacteriia</taxon>
        <taxon>Sphingobacteriales</taxon>
        <taxon>Sphingobacteriaceae</taxon>
        <taxon>Parapedobacter</taxon>
    </lineage>
</organism>
<gene>
    <name evidence="8" type="ORF">SAMN05444682_10574</name>
</gene>
<dbReference type="STRING" id="1477437.SAMN05444682_10574"/>
<keyword evidence="4" id="KW-0472">Membrane</keyword>
<keyword evidence="3" id="KW-0732">Signal</keyword>
<keyword evidence="5" id="KW-0998">Cell outer membrane</keyword>
<evidence type="ECO:0000256" key="1">
    <source>
        <dbReference type="ARBA" id="ARBA00004442"/>
    </source>
</evidence>